<organism evidence="1 2">
    <name type="scientific">Limosilactobacillus reuteri</name>
    <name type="common">Lactobacillus reuteri</name>
    <dbReference type="NCBI Taxonomy" id="1598"/>
    <lineage>
        <taxon>Bacteria</taxon>
        <taxon>Bacillati</taxon>
        <taxon>Bacillota</taxon>
        <taxon>Bacilli</taxon>
        <taxon>Lactobacillales</taxon>
        <taxon>Lactobacillaceae</taxon>
        <taxon>Limosilactobacillus</taxon>
    </lineage>
</organism>
<dbReference type="Proteomes" id="UP000245735">
    <property type="component" value="Unassembled WGS sequence"/>
</dbReference>
<sequence>MSRSTTNRRRARFTIGNDTGVMVANLTHGAYSFEAPNHEFSLSFDEFGDDDYLTYGQLRTLKRQLENFELLITEVTSDDVSLYDVIQGLHLTKQYNDYLKYVEDLADTEFDVIDYLAVESLEEFIEESTADEFKEALSSRIKDPLIETSVSLYRQGELNDRFKIIDIQNTRPKGEAEDFWRDIDASLE</sequence>
<gene>
    <name evidence="1" type="ORF">DKZ35_04125</name>
</gene>
<dbReference type="EMBL" id="QGHV01000018">
    <property type="protein sequence ID" value="PWT37673.1"/>
    <property type="molecule type" value="Genomic_DNA"/>
</dbReference>
<evidence type="ECO:0000313" key="2">
    <source>
        <dbReference type="Proteomes" id="UP000245735"/>
    </source>
</evidence>
<accession>A0ABD6Y6X3</accession>
<proteinExistence type="predicted"/>
<comment type="caution">
    <text evidence="1">The sequence shown here is derived from an EMBL/GenBank/DDBJ whole genome shotgun (WGS) entry which is preliminary data.</text>
</comment>
<evidence type="ECO:0000313" key="1">
    <source>
        <dbReference type="EMBL" id="PWT37673.1"/>
    </source>
</evidence>
<name>A0ABD6Y6X3_LIMRT</name>
<dbReference type="RefSeq" id="WP_109975768.1">
    <property type="nucleotide sequence ID" value="NZ_QGHV01000018.1"/>
</dbReference>
<protein>
    <submittedName>
        <fullName evidence="1">Uncharacterized protein</fullName>
    </submittedName>
</protein>
<dbReference type="AlphaFoldDB" id="A0ABD6Y6X3"/>
<reference evidence="2" key="1">
    <citation type="journal article" date="2018" name="Front. Microbiol.">
        <title>Comparative Genomics of the Herbivore Gut Symbiont Lactobacillus reuteri Reveals Genetic Diversity and Lifestyle Adaptation.</title>
        <authorList>
            <person name="Zhao J."/>
        </authorList>
    </citation>
    <scope>NUCLEOTIDE SEQUENCE [LARGE SCALE GENOMIC DNA]</scope>
    <source>
        <strain evidence="2">LR9</strain>
    </source>
</reference>